<dbReference type="InterPro" id="IPR008271">
    <property type="entry name" value="Ser/Thr_kinase_AS"/>
</dbReference>
<dbReference type="PANTHER" id="PTHR24347">
    <property type="entry name" value="SERINE/THREONINE-PROTEIN KINASE"/>
    <property type="match status" value="1"/>
</dbReference>
<dbReference type="EMBL" id="MF143631">
    <property type="protein sequence ID" value="AVA31102.1"/>
    <property type="molecule type" value="Genomic_DNA"/>
</dbReference>
<dbReference type="Proteomes" id="UP000297028">
    <property type="component" value="Segment"/>
</dbReference>
<dbReference type="SUPFAM" id="SSF56112">
    <property type="entry name" value="Protein kinase-like (PK-like)"/>
    <property type="match status" value="1"/>
</dbReference>
<name>A0A2L0WTX4_9ABAC</name>
<organism evidence="2 3">
    <name type="scientific">Oxyplax ochracea nucleopolyhedrovirus</name>
    <dbReference type="NCBI Taxonomy" id="2083176"/>
    <lineage>
        <taxon>Viruses</taxon>
        <taxon>Viruses incertae sedis</taxon>
        <taxon>Naldaviricetes</taxon>
        <taxon>Lefavirales</taxon>
        <taxon>Baculoviridae</taxon>
        <taxon>Alphabaculovirus</taxon>
        <taxon>Alphabaculovirus oxochraceae</taxon>
    </lineage>
</organism>
<dbReference type="GO" id="GO:0005524">
    <property type="term" value="F:ATP binding"/>
    <property type="evidence" value="ECO:0007669"/>
    <property type="project" value="InterPro"/>
</dbReference>
<dbReference type="Gene3D" id="3.30.200.20">
    <property type="entry name" value="Phosphorylase Kinase, domain 1"/>
    <property type="match status" value="1"/>
</dbReference>
<proteinExistence type="predicted"/>
<accession>A0A2L0WTX4</accession>
<feature type="domain" description="Protein kinase" evidence="1">
    <location>
        <begin position="20"/>
        <end position="273"/>
    </location>
</feature>
<protein>
    <submittedName>
        <fullName evidence="2">Pk1</fullName>
    </submittedName>
</protein>
<dbReference type="Pfam" id="PF00069">
    <property type="entry name" value="Pkinase"/>
    <property type="match status" value="1"/>
</dbReference>
<evidence type="ECO:0000313" key="3">
    <source>
        <dbReference type="Proteomes" id="UP000297028"/>
    </source>
</evidence>
<dbReference type="PROSITE" id="PS50011">
    <property type="entry name" value="PROTEIN_KINASE_DOM"/>
    <property type="match status" value="1"/>
</dbReference>
<dbReference type="InterPro" id="IPR011009">
    <property type="entry name" value="Kinase-like_dom_sf"/>
</dbReference>
<dbReference type="InterPro" id="IPR000719">
    <property type="entry name" value="Prot_kinase_dom"/>
</dbReference>
<evidence type="ECO:0000259" key="1">
    <source>
        <dbReference type="PROSITE" id="PS50011"/>
    </source>
</evidence>
<evidence type="ECO:0000313" key="2">
    <source>
        <dbReference type="EMBL" id="AVA31102.1"/>
    </source>
</evidence>
<reference evidence="2 3" key="1">
    <citation type="journal article" date="2018" name="PLoS ONE">
        <title>Genome analysis of a novel Group I alphabaculovirus obtained from Oxyplax ochracea.</title>
        <authorList>
            <person name="Wang J."/>
            <person name="Hou D."/>
            <person name="Wang Q."/>
            <person name="Kuang W."/>
            <person name="Zhang L."/>
            <person name="Li J."/>
            <person name="Shen S."/>
            <person name="Deng F."/>
            <person name="Wang H."/>
            <person name="Hu Z."/>
            <person name="Wang M."/>
        </authorList>
    </citation>
    <scope>NUCLEOTIDE SEQUENCE [LARGE SCALE GENOMIC DNA]</scope>
    <source>
        <strain evidence="2">435</strain>
    </source>
</reference>
<keyword evidence="3" id="KW-1185">Reference proteome</keyword>
<dbReference type="SMART" id="SM00220">
    <property type="entry name" value="S_TKc"/>
    <property type="match status" value="1"/>
</dbReference>
<gene>
    <name evidence="2" type="ORF">Oxoc_ORF3</name>
</gene>
<dbReference type="GO" id="GO:0004672">
    <property type="term" value="F:protein kinase activity"/>
    <property type="evidence" value="ECO:0007669"/>
    <property type="project" value="InterPro"/>
</dbReference>
<dbReference type="PROSITE" id="PS00108">
    <property type="entry name" value="PROTEIN_KINASE_ST"/>
    <property type="match status" value="1"/>
</dbReference>
<dbReference type="Gene3D" id="1.10.510.10">
    <property type="entry name" value="Transferase(Phosphotransferase) domain 1"/>
    <property type="match status" value="1"/>
</dbReference>
<sequence length="277" mass="32751">MEINETIKTLTNFYKCCKIVEPRHKIIDGKFGKITVLFHKPTSKLYLEKIIESQNFNSNELEVHNLMKNHKNFIKMFFSYSSLDSHVIVMDYINCPDLFSVVQRKGKMHSKQVSRIILQLCLALNDLHESGFVHNDVKLENVLYFEAIDTVFVCDYGLCRRENSLSICDGTIDYFCPEKIQNQNYTRSFDWYAVGILTYKLLTGGKHPFENNSDKNGKIFNINDIKQRQKYVDINMFNDIKDEDAQNFVYNLIKYDLKYRTVKFRQIVKHKFLELSR</sequence>